<dbReference type="Pfam" id="PF13302">
    <property type="entry name" value="Acetyltransf_3"/>
    <property type="match status" value="1"/>
</dbReference>
<reference evidence="2 3" key="1">
    <citation type="submission" date="2016-08" db="EMBL/GenBank/DDBJ databases">
        <authorList>
            <person name="Seilhamer J.J."/>
        </authorList>
    </citation>
    <scope>NUCLEOTIDE SEQUENCE [LARGE SCALE GENOMIC DNA]</scope>
    <source>
        <strain evidence="2 3">KCTC 42603</strain>
    </source>
</reference>
<dbReference type="RefSeq" id="WP_070123766.1">
    <property type="nucleotide sequence ID" value="NZ_MDHN01000008.1"/>
</dbReference>
<evidence type="ECO:0000313" key="3">
    <source>
        <dbReference type="Proteomes" id="UP000175691"/>
    </source>
</evidence>
<dbReference type="AlphaFoldDB" id="A0A1E7ZEU9"/>
<accession>A0A1E7ZEU9</accession>
<dbReference type="EMBL" id="MDHN01000008">
    <property type="protein sequence ID" value="OFC71984.1"/>
    <property type="molecule type" value="Genomic_DNA"/>
</dbReference>
<name>A0A1E7ZEU9_9ALTE</name>
<dbReference type="InterPro" id="IPR000182">
    <property type="entry name" value="GNAT_dom"/>
</dbReference>
<gene>
    <name evidence="2" type="ORF">BFC18_04575</name>
</gene>
<dbReference type="Proteomes" id="UP000175691">
    <property type="component" value="Unassembled WGS sequence"/>
</dbReference>
<evidence type="ECO:0000259" key="1">
    <source>
        <dbReference type="PROSITE" id="PS51186"/>
    </source>
</evidence>
<feature type="domain" description="N-acetyltransferase" evidence="1">
    <location>
        <begin position="8"/>
        <end position="169"/>
    </location>
</feature>
<protein>
    <recommendedName>
        <fullName evidence="1">N-acetyltransferase domain-containing protein</fullName>
    </recommendedName>
</protein>
<dbReference type="Gene3D" id="3.40.630.30">
    <property type="match status" value="1"/>
</dbReference>
<dbReference type="InterPro" id="IPR016181">
    <property type="entry name" value="Acyl_CoA_acyltransferase"/>
</dbReference>
<keyword evidence="3" id="KW-1185">Reference proteome</keyword>
<dbReference type="PANTHER" id="PTHR43792">
    <property type="entry name" value="GNAT FAMILY, PUTATIVE (AFU_ORTHOLOGUE AFUA_3G00765)-RELATED-RELATED"/>
    <property type="match status" value="1"/>
</dbReference>
<dbReference type="GO" id="GO:0016747">
    <property type="term" value="F:acyltransferase activity, transferring groups other than amino-acyl groups"/>
    <property type="evidence" value="ECO:0007669"/>
    <property type="project" value="InterPro"/>
</dbReference>
<dbReference type="OrthoDB" id="9798081at2"/>
<proteinExistence type="predicted"/>
<dbReference type="PROSITE" id="PS51186">
    <property type="entry name" value="GNAT"/>
    <property type="match status" value="1"/>
</dbReference>
<dbReference type="PANTHER" id="PTHR43792:SF1">
    <property type="entry name" value="N-ACETYLTRANSFERASE DOMAIN-CONTAINING PROTEIN"/>
    <property type="match status" value="1"/>
</dbReference>
<dbReference type="STRING" id="1656094.BFC18_04575"/>
<organism evidence="2 3">
    <name type="scientific">Alteromonas confluentis</name>
    <dbReference type="NCBI Taxonomy" id="1656094"/>
    <lineage>
        <taxon>Bacteria</taxon>
        <taxon>Pseudomonadati</taxon>
        <taxon>Pseudomonadota</taxon>
        <taxon>Gammaproteobacteria</taxon>
        <taxon>Alteromonadales</taxon>
        <taxon>Alteromonadaceae</taxon>
        <taxon>Alteromonas/Salinimonas group</taxon>
        <taxon>Alteromonas</taxon>
    </lineage>
</organism>
<comment type="caution">
    <text evidence="2">The sequence shown here is derived from an EMBL/GenBank/DDBJ whole genome shotgun (WGS) entry which is preliminary data.</text>
</comment>
<evidence type="ECO:0000313" key="2">
    <source>
        <dbReference type="EMBL" id="OFC71984.1"/>
    </source>
</evidence>
<dbReference type="SUPFAM" id="SSF55729">
    <property type="entry name" value="Acyl-CoA N-acyltransferases (Nat)"/>
    <property type="match status" value="1"/>
</dbReference>
<sequence>MKLSTSQLDLRQPRHGDEAWIYALNHDPLWLRFIGNRGVNTLLDATTYIDNAMKHFDTHGYGLFAIEDRLTGKALGMCGLINRGLFSAPDLGFALLPEARGKGMGVEACEAVIAFAREQLCVDYLTAMTHGENHDSQKLLRKLGFNRQGELFMPGIRGQQFFWLEMKTPR</sequence>
<dbReference type="InterPro" id="IPR051531">
    <property type="entry name" value="N-acetyltransferase"/>
</dbReference>